<protein>
    <submittedName>
        <fullName evidence="13">Cationtransporting ATPase putative</fullName>
    </submittedName>
</protein>
<dbReference type="Gene3D" id="3.40.1110.10">
    <property type="entry name" value="Calcium-transporting ATPase, cytoplasmic domain N"/>
    <property type="match status" value="2"/>
</dbReference>
<evidence type="ECO:0000256" key="5">
    <source>
        <dbReference type="ARBA" id="ARBA00022741"/>
    </source>
</evidence>
<dbReference type="SUPFAM" id="SSF81653">
    <property type="entry name" value="Calcium ATPase, transduction domain A"/>
    <property type="match status" value="1"/>
</dbReference>
<feature type="transmembrane region" description="Helical" evidence="11">
    <location>
        <begin position="637"/>
        <end position="658"/>
    </location>
</feature>
<dbReference type="GO" id="GO:0046872">
    <property type="term" value="F:metal ion binding"/>
    <property type="evidence" value="ECO:0007669"/>
    <property type="project" value="UniProtKB-KW"/>
</dbReference>
<feature type="transmembrane region" description="Helical" evidence="11">
    <location>
        <begin position="299"/>
        <end position="317"/>
    </location>
</feature>
<dbReference type="SFLD" id="SFLDS00003">
    <property type="entry name" value="Haloacid_Dehalogenase"/>
    <property type="match status" value="1"/>
</dbReference>
<dbReference type="SUPFAM" id="SSF81665">
    <property type="entry name" value="Calcium ATPase, transmembrane domain M"/>
    <property type="match status" value="1"/>
</dbReference>
<dbReference type="InterPro" id="IPR036412">
    <property type="entry name" value="HAD-like_sf"/>
</dbReference>
<reference evidence="13" key="1">
    <citation type="journal article" date="2011" name="PLoS Biol.">
        <title>Gene gain and loss during evolution of obligate parasitism in the white rust pathogen of Arabidopsis thaliana.</title>
        <authorList>
            <person name="Kemen E."/>
            <person name="Gardiner A."/>
            <person name="Schultz-Larsen T."/>
            <person name="Kemen A.C."/>
            <person name="Balmuth A.L."/>
            <person name="Robert-Seilaniantz A."/>
            <person name="Bailey K."/>
            <person name="Holub E."/>
            <person name="Studholme D.J."/>
            <person name="Maclean D."/>
            <person name="Jones J.D."/>
        </authorList>
    </citation>
    <scope>NUCLEOTIDE SEQUENCE</scope>
</reference>
<dbReference type="GO" id="GO:0005524">
    <property type="term" value="F:ATP binding"/>
    <property type="evidence" value="ECO:0007669"/>
    <property type="project" value="UniProtKB-KW"/>
</dbReference>
<dbReference type="GO" id="GO:0016020">
    <property type="term" value="C:membrane"/>
    <property type="evidence" value="ECO:0007669"/>
    <property type="project" value="UniProtKB-SubCell"/>
</dbReference>
<dbReference type="PANTHER" id="PTHR45630">
    <property type="entry name" value="CATION-TRANSPORTING ATPASE-RELATED"/>
    <property type="match status" value="1"/>
</dbReference>
<dbReference type="SUPFAM" id="SSF56784">
    <property type="entry name" value="HAD-like"/>
    <property type="match status" value="1"/>
</dbReference>
<feature type="transmembrane region" description="Helical" evidence="11">
    <location>
        <begin position="670"/>
        <end position="692"/>
    </location>
</feature>
<dbReference type="EMBL" id="FR824260">
    <property type="protein sequence ID" value="CCA23951.1"/>
    <property type="molecule type" value="Genomic_DNA"/>
</dbReference>
<evidence type="ECO:0000256" key="4">
    <source>
        <dbReference type="ARBA" id="ARBA00022723"/>
    </source>
</evidence>
<dbReference type="Gene3D" id="2.70.150.10">
    <property type="entry name" value="Calcium-transporting ATPase, cytoplasmic transduction domain A"/>
    <property type="match status" value="1"/>
</dbReference>
<keyword evidence="6" id="KW-0067">ATP-binding</keyword>
<evidence type="ECO:0000256" key="3">
    <source>
        <dbReference type="ARBA" id="ARBA00022692"/>
    </source>
</evidence>
<feature type="transmembrane region" description="Helical" evidence="11">
    <location>
        <begin position="174"/>
        <end position="198"/>
    </location>
</feature>
<dbReference type="PANTHER" id="PTHR45630:SF11">
    <property type="entry name" value="CATION-TRANSPORTING P-TYPE ATPASE N-TERMINAL DOMAIN-CONTAINING PROTEIN"/>
    <property type="match status" value="1"/>
</dbReference>
<evidence type="ECO:0000256" key="7">
    <source>
        <dbReference type="ARBA" id="ARBA00022842"/>
    </source>
</evidence>
<evidence type="ECO:0000259" key="12">
    <source>
        <dbReference type="Pfam" id="PF00122"/>
    </source>
</evidence>
<dbReference type="InterPro" id="IPR018303">
    <property type="entry name" value="ATPase_P-typ_P_site"/>
</dbReference>
<dbReference type="InterPro" id="IPR023298">
    <property type="entry name" value="ATPase_P-typ_TM_dom_sf"/>
</dbReference>
<dbReference type="SFLD" id="SFLDF00027">
    <property type="entry name" value="p-type_atpase"/>
    <property type="match status" value="1"/>
</dbReference>
<keyword evidence="9 11" id="KW-1133">Transmembrane helix</keyword>
<keyword evidence="10 11" id="KW-0472">Membrane</keyword>
<dbReference type="InterPro" id="IPR059000">
    <property type="entry name" value="ATPase_P-type_domA"/>
</dbReference>
<evidence type="ECO:0000256" key="2">
    <source>
        <dbReference type="ARBA" id="ARBA00006000"/>
    </source>
</evidence>
<name>F0WRI8_9STRA</name>
<dbReference type="Gene3D" id="1.20.1110.10">
    <property type="entry name" value="Calcium-transporting ATPase, transmembrane domain"/>
    <property type="match status" value="1"/>
</dbReference>
<feature type="transmembrane region" description="Helical" evidence="11">
    <location>
        <begin position="469"/>
        <end position="488"/>
    </location>
</feature>
<dbReference type="InterPro" id="IPR023214">
    <property type="entry name" value="HAD_sf"/>
</dbReference>
<keyword evidence="5" id="KW-0547">Nucleotide-binding</keyword>
<evidence type="ECO:0000256" key="8">
    <source>
        <dbReference type="ARBA" id="ARBA00022967"/>
    </source>
</evidence>
<comment type="subcellular location">
    <subcellularLocation>
        <location evidence="1">Membrane</location>
        <topology evidence="1">Multi-pass membrane protein</topology>
    </subcellularLocation>
</comment>
<feature type="transmembrane region" description="Helical" evidence="11">
    <location>
        <begin position="443"/>
        <end position="463"/>
    </location>
</feature>
<dbReference type="Gene3D" id="3.40.50.1000">
    <property type="entry name" value="HAD superfamily/HAD-like"/>
    <property type="match status" value="2"/>
</dbReference>
<dbReference type="Pfam" id="PF13246">
    <property type="entry name" value="Cation_ATPase"/>
    <property type="match status" value="1"/>
</dbReference>
<dbReference type="InterPro" id="IPR006544">
    <property type="entry name" value="P-type_TPase_V"/>
</dbReference>
<keyword evidence="7" id="KW-0460">Magnesium</keyword>
<accession>F0WRI8</accession>
<dbReference type="GO" id="GO:0019829">
    <property type="term" value="F:ATPase-coupled monoatomic cation transmembrane transporter activity"/>
    <property type="evidence" value="ECO:0007669"/>
    <property type="project" value="TreeGrafter"/>
</dbReference>
<feature type="domain" description="P-type ATPase A" evidence="12">
    <location>
        <begin position="505"/>
        <end position="618"/>
    </location>
</feature>
<evidence type="ECO:0000256" key="9">
    <source>
        <dbReference type="ARBA" id="ARBA00022989"/>
    </source>
</evidence>
<dbReference type="HOGENOM" id="CLU_001828_0_5_1"/>
<dbReference type="InterPro" id="IPR044492">
    <property type="entry name" value="P_typ_ATPase_HD_dom"/>
</dbReference>
<keyword evidence="8" id="KW-1278">Translocase</keyword>
<dbReference type="NCBIfam" id="TIGR01657">
    <property type="entry name" value="P-ATPase-V"/>
    <property type="match status" value="1"/>
</dbReference>
<dbReference type="InterPro" id="IPR001757">
    <property type="entry name" value="P_typ_ATPase"/>
</dbReference>
<feature type="transmembrane region" description="Helical" evidence="11">
    <location>
        <begin position="1110"/>
        <end position="1129"/>
    </location>
</feature>
<dbReference type="InterPro" id="IPR008250">
    <property type="entry name" value="ATPase_P-typ_transduc_dom_A_sf"/>
</dbReference>
<dbReference type="SUPFAM" id="SSF81660">
    <property type="entry name" value="Metal cation-transporting ATPase, ATP-binding domain N"/>
    <property type="match status" value="1"/>
</dbReference>
<dbReference type="GO" id="GO:0016887">
    <property type="term" value="F:ATP hydrolysis activity"/>
    <property type="evidence" value="ECO:0007669"/>
    <property type="project" value="InterPro"/>
</dbReference>
<feature type="transmembrane region" description="Helical" evidence="11">
    <location>
        <begin position="1263"/>
        <end position="1280"/>
    </location>
</feature>
<feature type="transmembrane region" description="Helical" evidence="11">
    <location>
        <begin position="1313"/>
        <end position="1336"/>
    </location>
</feature>
<feature type="transmembrane region" description="Helical" evidence="11">
    <location>
        <begin position="258"/>
        <end position="279"/>
    </location>
</feature>
<evidence type="ECO:0000313" key="13">
    <source>
        <dbReference type="EMBL" id="CCA23951.1"/>
    </source>
</evidence>
<dbReference type="PRINTS" id="PR00119">
    <property type="entry name" value="CATATPASE"/>
</dbReference>
<dbReference type="NCBIfam" id="TIGR01494">
    <property type="entry name" value="ATPase_P-type"/>
    <property type="match status" value="1"/>
</dbReference>
<dbReference type="InterPro" id="IPR023299">
    <property type="entry name" value="ATPase_P-typ_cyto_dom_N"/>
</dbReference>
<keyword evidence="4" id="KW-0479">Metal-binding</keyword>
<dbReference type="GO" id="GO:0140358">
    <property type="term" value="F:P-type transmembrane transporter activity"/>
    <property type="evidence" value="ECO:0007669"/>
    <property type="project" value="InterPro"/>
</dbReference>
<evidence type="ECO:0000256" key="1">
    <source>
        <dbReference type="ARBA" id="ARBA00004141"/>
    </source>
</evidence>
<proteinExistence type="inferred from homology"/>
<organism evidence="13">
    <name type="scientific">Albugo laibachii Nc14</name>
    <dbReference type="NCBI Taxonomy" id="890382"/>
    <lineage>
        <taxon>Eukaryota</taxon>
        <taxon>Sar</taxon>
        <taxon>Stramenopiles</taxon>
        <taxon>Oomycota</taxon>
        <taxon>Peronosporomycetes</taxon>
        <taxon>Albuginales</taxon>
        <taxon>Albuginaceae</taxon>
        <taxon>Albugo</taxon>
    </lineage>
</organism>
<dbReference type="Pfam" id="PF00122">
    <property type="entry name" value="E1-E2_ATPase"/>
    <property type="match status" value="1"/>
</dbReference>
<sequence length="1343" mass="151642">MPVIQSEYPACHIHHNPEYWCCEYTSTIRLLYTKYTRPEGGEYGVYYKHGWNVPRRVDYPHKMYTPLTPTFQYTNSSHLCRLSSIFQPDGTLNHTMQCTFPSTSFQYNQSLARYSNKSTEFWTFPHNPRNNNASFPLNAKCYSLTQPNGTLNITAKNECTFSPPGRHYRYSSMYALPLATLYVFLITTIGLVCIWFVTRHIKAHFVIRHSILRRSQSPSKSTRPPLDTMLISDKAFTLQEQMDIMAQTGYSNSSLGNFVLYASLTTVGIFNVALVLLVSCNNGGFAHRLFDPNLVLIKSFILLWILDAVSLSLLIFYRSKINNLFRYITPLESCECVHISKRAHAQANGSYKNRSWVSLNIIEETVQVRTTLEGDRFIELEHFRYIYDEFARKFVPGVIVLPDTIHQLHAEGHYGLTTRESQRRIDILGPNTLHLRMPSLFQLFLHELGSLFNVYQLLCYFVWFFTGYVGIALLNICVIIAVLVRNIITKRHRMSTVAHLTCHQTDHVSVLRDGTWKSVSCLQLVPGDLIRVVHHWKIPCDMVLLRGSIVCDESALTGESMPVQKFSIPNEPQNVFYYPNGNGKKHTLFAGTKTLTGDQEIVALVYFTRAQTCRGQLVQTILSPCRLRFKYEEELQWIIGVLAGCGLACAYLAMWFLSEGVVLESKYFTFIYGVFMFSAVLNPLLPVVLTAGQIQTGERLLRSGVYCLEPARLPLCGIIQVFCFDKTGTITEQGLHFRAILPVVQARFTQAKMEIDVTLRFAMASCHSVAMVDGALAGDDVEVEMFKHTGWELIQDHQNDFTVSPDRVHELQVIKRFEFDHERMSMSVVVLEKSTGKYFVFCKGSYEKMQTISISESIPCDYRSIAQESARNGLYVLGIAYKCLELETLDLLCSDRNALEEGLTLLGLMLFQNELKKDSRRAVLALKDGNIRPVMLTGDNSMTSCSIARAGGILEPHAQVILADIERTSGGMMLVWRDIDTEAVFTTEQVRLMVARSEESILELAVTGSAFEALKKLDWIDQLLFRIRIFSRMTPASKADCVERYVRAGAVTGMCGDGGNDCGALRAAHVGLALTRSKTCVVAPFTSSNSIQSVVTLCLEGRATLANYCASLRFVILYGLIGIGFRFVMYSSNVFIGQLAFTFSDGVILMGLFYGIIQCRPHRTLGKERSSSTLLGAPLYFSLVGQMLIHVCFLGLSVHHLTTQPWYCPFAPDRINLIKWWELQDSHLSTCLWMTACFQQMASGLSCCLGAHFRRPMWNNGFLWMYTTFVFAFLGILFLGEPTALTDSFRVASSTNVIGLPNIPLPFSYRCELFGIGVANLLVCFLYEKVFVLGLIQKHVGRG</sequence>
<dbReference type="PROSITE" id="PS00154">
    <property type="entry name" value="ATPASE_E1_E2"/>
    <property type="match status" value="1"/>
</dbReference>
<dbReference type="TCDB" id="3.A.3.10.10">
    <property type="family name" value="the p-type atpase (p-atpase) superfamily"/>
</dbReference>
<gene>
    <name evidence="13" type="primary">AlNc14C215G8988</name>
    <name evidence="13" type="ORF">ALNC14_100950</name>
</gene>
<reference evidence="13" key="2">
    <citation type="submission" date="2011-02" db="EMBL/GenBank/DDBJ databases">
        <authorList>
            <person name="MacLean D."/>
        </authorList>
    </citation>
    <scope>NUCLEOTIDE SEQUENCE</scope>
</reference>
<evidence type="ECO:0000256" key="6">
    <source>
        <dbReference type="ARBA" id="ARBA00022840"/>
    </source>
</evidence>
<evidence type="ECO:0000256" key="10">
    <source>
        <dbReference type="ARBA" id="ARBA00023136"/>
    </source>
</evidence>
<keyword evidence="3 11" id="KW-0812">Transmembrane</keyword>
<comment type="similarity">
    <text evidence="2">Belongs to the cation transport ATPase (P-type) (TC 3.A.3) family. Type V subfamily.</text>
</comment>
<feature type="transmembrane region" description="Helical" evidence="11">
    <location>
        <begin position="1135"/>
        <end position="1157"/>
    </location>
</feature>
<evidence type="ECO:0000256" key="11">
    <source>
        <dbReference type="SAM" id="Phobius"/>
    </source>
</evidence>
<dbReference type="SFLD" id="SFLDG00002">
    <property type="entry name" value="C1.7:_P-type_atpase_like"/>
    <property type="match status" value="1"/>
</dbReference>